<dbReference type="AlphaFoldDB" id="A0A1D1W0X3"/>
<proteinExistence type="predicted"/>
<dbReference type="Proteomes" id="UP000186922">
    <property type="component" value="Unassembled WGS sequence"/>
</dbReference>
<gene>
    <name evidence="3" type="primary">RvY_16317-1</name>
    <name evidence="3" type="synonym">RvY_16317.1</name>
    <name evidence="3" type="ORF">RvY_16317</name>
</gene>
<protein>
    <submittedName>
        <fullName evidence="3">Uncharacterized protein</fullName>
    </submittedName>
</protein>
<evidence type="ECO:0000313" key="3">
    <source>
        <dbReference type="EMBL" id="GAV06303.1"/>
    </source>
</evidence>
<organism evidence="3 4">
    <name type="scientific">Ramazzottius varieornatus</name>
    <name type="common">Water bear</name>
    <name type="synonym">Tardigrade</name>
    <dbReference type="NCBI Taxonomy" id="947166"/>
    <lineage>
        <taxon>Eukaryota</taxon>
        <taxon>Metazoa</taxon>
        <taxon>Ecdysozoa</taxon>
        <taxon>Tardigrada</taxon>
        <taxon>Eutardigrada</taxon>
        <taxon>Parachela</taxon>
        <taxon>Hypsibioidea</taxon>
        <taxon>Ramazzottiidae</taxon>
        <taxon>Ramazzottius</taxon>
    </lineage>
</organism>
<sequence>MTYFAAIRIATVLLNAVLFYITSVYRSARIFFAAYYNSLSWVHLALIFGSLPLTSLEQGRMFGPIKPKIFAPSTGTRMPRSLEQPSTATSSLL</sequence>
<feature type="region of interest" description="Disordered" evidence="1">
    <location>
        <begin position="71"/>
        <end position="93"/>
    </location>
</feature>
<evidence type="ECO:0000256" key="1">
    <source>
        <dbReference type="SAM" id="MobiDB-lite"/>
    </source>
</evidence>
<feature type="transmembrane region" description="Helical" evidence="2">
    <location>
        <begin position="32"/>
        <end position="51"/>
    </location>
</feature>
<reference evidence="3 4" key="1">
    <citation type="journal article" date="2016" name="Nat. Commun.">
        <title>Extremotolerant tardigrade genome and improved radiotolerance of human cultured cells by tardigrade-unique protein.</title>
        <authorList>
            <person name="Hashimoto T."/>
            <person name="Horikawa D.D."/>
            <person name="Saito Y."/>
            <person name="Kuwahara H."/>
            <person name="Kozuka-Hata H."/>
            <person name="Shin-I T."/>
            <person name="Minakuchi Y."/>
            <person name="Ohishi K."/>
            <person name="Motoyama A."/>
            <person name="Aizu T."/>
            <person name="Enomoto A."/>
            <person name="Kondo K."/>
            <person name="Tanaka S."/>
            <person name="Hara Y."/>
            <person name="Koshikawa S."/>
            <person name="Sagara H."/>
            <person name="Miura T."/>
            <person name="Yokobori S."/>
            <person name="Miyagawa K."/>
            <person name="Suzuki Y."/>
            <person name="Kubo T."/>
            <person name="Oyama M."/>
            <person name="Kohara Y."/>
            <person name="Fujiyama A."/>
            <person name="Arakawa K."/>
            <person name="Katayama T."/>
            <person name="Toyoda A."/>
            <person name="Kunieda T."/>
        </authorList>
    </citation>
    <scope>NUCLEOTIDE SEQUENCE [LARGE SCALE GENOMIC DNA]</scope>
    <source>
        <strain evidence="3 4">YOKOZUNA-1</strain>
    </source>
</reference>
<comment type="caution">
    <text evidence="3">The sequence shown here is derived from an EMBL/GenBank/DDBJ whole genome shotgun (WGS) entry which is preliminary data.</text>
</comment>
<accession>A0A1D1W0X3</accession>
<feature type="transmembrane region" description="Helical" evidence="2">
    <location>
        <begin position="6"/>
        <end position="25"/>
    </location>
</feature>
<dbReference type="EMBL" id="BDGG01000013">
    <property type="protein sequence ID" value="GAV06303.1"/>
    <property type="molecule type" value="Genomic_DNA"/>
</dbReference>
<keyword evidence="2" id="KW-0812">Transmembrane</keyword>
<name>A0A1D1W0X3_RAMVA</name>
<keyword evidence="2" id="KW-1133">Transmembrane helix</keyword>
<keyword evidence="2" id="KW-0472">Membrane</keyword>
<keyword evidence="4" id="KW-1185">Reference proteome</keyword>
<evidence type="ECO:0000256" key="2">
    <source>
        <dbReference type="SAM" id="Phobius"/>
    </source>
</evidence>
<evidence type="ECO:0000313" key="4">
    <source>
        <dbReference type="Proteomes" id="UP000186922"/>
    </source>
</evidence>
<feature type="compositionally biased region" description="Polar residues" evidence="1">
    <location>
        <begin position="83"/>
        <end position="93"/>
    </location>
</feature>